<feature type="signal peptide" evidence="5">
    <location>
        <begin position="1"/>
        <end position="16"/>
    </location>
</feature>
<dbReference type="ESTHER" id="tetur-t1l127">
    <property type="family name" value="Cholinesterase-like"/>
</dbReference>
<dbReference type="eggNOG" id="KOG4389">
    <property type="taxonomic scope" value="Eukaryota"/>
</dbReference>
<keyword evidence="8" id="KW-1185">Reference proteome</keyword>
<accession>T1L127</accession>
<evidence type="ECO:0000256" key="1">
    <source>
        <dbReference type="ARBA" id="ARBA00005964"/>
    </source>
</evidence>
<dbReference type="Pfam" id="PF00135">
    <property type="entry name" value="COesterase"/>
    <property type="match status" value="1"/>
</dbReference>
<dbReference type="SUPFAM" id="SSF53474">
    <property type="entry name" value="alpha/beta-Hydrolases"/>
    <property type="match status" value="1"/>
</dbReference>
<evidence type="ECO:0000259" key="6">
    <source>
        <dbReference type="Pfam" id="PF00135"/>
    </source>
</evidence>
<evidence type="ECO:0000256" key="5">
    <source>
        <dbReference type="RuleBase" id="RU361235"/>
    </source>
</evidence>
<protein>
    <recommendedName>
        <fullName evidence="5">Carboxylic ester hydrolase</fullName>
        <ecNumber evidence="5">3.1.1.-</ecNumber>
    </recommendedName>
</protein>
<dbReference type="GO" id="GO:0003990">
    <property type="term" value="F:acetylcholinesterase activity"/>
    <property type="evidence" value="ECO:0007669"/>
    <property type="project" value="TreeGrafter"/>
</dbReference>
<feature type="chain" id="PRO_5005147112" description="Carboxylic ester hydrolase" evidence="5">
    <location>
        <begin position="17"/>
        <end position="533"/>
    </location>
</feature>
<dbReference type="PROSITE" id="PS00122">
    <property type="entry name" value="CARBOXYLESTERASE_B_1"/>
    <property type="match status" value="1"/>
</dbReference>
<dbReference type="KEGG" id="tut:107369291"/>
<evidence type="ECO:0000256" key="2">
    <source>
        <dbReference type="ARBA" id="ARBA00022487"/>
    </source>
</evidence>
<keyword evidence="2" id="KW-0719">Serine esterase</keyword>
<dbReference type="InterPro" id="IPR002018">
    <property type="entry name" value="CarbesteraseB"/>
</dbReference>
<keyword evidence="3 5" id="KW-0378">Hydrolase</keyword>
<dbReference type="EMBL" id="CAEY01000889">
    <property type="status" value="NOT_ANNOTATED_CDS"/>
    <property type="molecule type" value="Genomic_DNA"/>
</dbReference>
<keyword evidence="4" id="KW-0325">Glycoprotein</keyword>
<dbReference type="PANTHER" id="PTHR43918:SF4">
    <property type="entry name" value="CARBOXYLIC ESTER HYDROLASE"/>
    <property type="match status" value="1"/>
</dbReference>
<dbReference type="GO" id="GO:0006581">
    <property type="term" value="P:acetylcholine catabolic process"/>
    <property type="evidence" value="ECO:0007669"/>
    <property type="project" value="TreeGrafter"/>
</dbReference>
<proteinExistence type="inferred from homology"/>
<dbReference type="EC" id="3.1.1.-" evidence="5"/>
<dbReference type="AlphaFoldDB" id="T1L127"/>
<dbReference type="GO" id="GO:0005615">
    <property type="term" value="C:extracellular space"/>
    <property type="evidence" value="ECO:0007669"/>
    <property type="project" value="TreeGrafter"/>
</dbReference>
<feature type="domain" description="Carboxylesterase type B" evidence="6">
    <location>
        <begin position="20"/>
        <end position="508"/>
    </location>
</feature>
<keyword evidence="5" id="KW-0732">Signal</keyword>
<dbReference type="EnsemblMetazoa" id="tetur31g00250.1">
    <property type="protein sequence ID" value="tetur31g00250.1"/>
    <property type="gene ID" value="tetur31g00250"/>
</dbReference>
<sequence>MYCLVLICLFFASISCSVLTPIVDLPSGPVQGVVTEYEGTPVYKFLGIPYAKPPIDTLRLQPPEALDPWTEVKLATEFGPACQQTFHRIAPEDVSEDCLYLNIYVSEPTFNSSKTTLRPVLFWIHGGAFKIGAGNLMNDESPLVPLHNVILVSINYRLNSFGFMYFGHDEPRIPQNIGLKDQLFALKWVHENIIKFGGDPDLITIFGESAGGMSVSALLLSPLTKGLFKRAIIESGTVYTQCGDRNRLIEASWELYNKTSCATQQKDILTCMQSLKPSELLENQNKDTMSFLYAPGDDLLPNEPCEAIAEGLYDSTPELIVGVEKNEASLFMTILDKKHFNILDTEPLTYEDALRILSLIFDDQSVDHARELYFGAETNNSDYFRDQLEKAYSDVLFVCPTYIYGHQYATTKDNSGKVYAYYHTQRPSSFMPVGEWMGTHHAAELPFVFGHPFINSGYTEKDVSLSREMMKIWAHFAEKGEPPQIGETRWAPLQEDSSAMILNIDDWGKTDSERIQFCLKHWPFILQHRMKSF</sequence>
<reference evidence="7" key="2">
    <citation type="submission" date="2015-06" db="UniProtKB">
        <authorList>
            <consortium name="EnsemblMetazoa"/>
        </authorList>
    </citation>
    <scope>IDENTIFICATION</scope>
</reference>
<gene>
    <name evidence="7" type="primary">107369291</name>
</gene>
<dbReference type="InterPro" id="IPR019826">
    <property type="entry name" value="Carboxylesterase_B_AS"/>
</dbReference>
<dbReference type="HOGENOM" id="CLU_006586_13_0_1"/>
<organism evidence="7 8">
    <name type="scientific">Tetranychus urticae</name>
    <name type="common">Two-spotted spider mite</name>
    <dbReference type="NCBI Taxonomy" id="32264"/>
    <lineage>
        <taxon>Eukaryota</taxon>
        <taxon>Metazoa</taxon>
        <taxon>Ecdysozoa</taxon>
        <taxon>Arthropoda</taxon>
        <taxon>Chelicerata</taxon>
        <taxon>Arachnida</taxon>
        <taxon>Acari</taxon>
        <taxon>Acariformes</taxon>
        <taxon>Trombidiformes</taxon>
        <taxon>Prostigmata</taxon>
        <taxon>Eleutherengona</taxon>
        <taxon>Raphignathae</taxon>
        <taxon>Tetranychoidea</taxon>
        <taxon>Tetranychidae</taxon>
        <taxon>Tetranychus</taxon>
    </lineage>
</organism>
<dbReference type="Gene3D" id="3.40.50.1820">
    <property type="entry name" value="alpha/beta hydrolase"/>
    <property type="match status" value="1"/>
</dbReference>
<dbReference type="OMA" id="SKMFANG"/>
<dbReference type="OrthoDB" id="19653at2759"/>
<evidence type="ECO:0000256" key="4">
    <source>
        <dbReference type="ARBA" id="ARBA00023180"/>
    </source>
</evidence>
<evidence type="ECO:0000313" key="8">
    <source>
        <dbReference type="Proteomes" id="UP000015104"/>
    </source>
</evidence>
<dbReference type="InterPro" id="IPR029058">
    <property type="entry name" value="AB_hydrolase_fold"/>
</dbReference>
<dbReference type="InterPro" id="IPR050654">
    <property type="entry name" value="AChE-related_enzymes"/>
</dbReference>
<comment type="similarity">
    <text evidence="1 5">Belongs to the type-B carboxylesterase/lipase family.</text>
</comment>
<reference evidence="8" key="1">
    <citation type="submission" date="2011-08" db="EMBL/GenBank/DDBJ databases">
        <authorList>
            <person name="Rombauts S."/>
        </authorList>
    </citation>
    <scope>NUCLEOTIDE SEQUENCE</scope>
    <source>
        <strain evidence="8">London</strain>
    </source>
</reference>
<dbReference type="Proteomes" id="UP000015104">
    <property type="component" value="Unassembled WGS sequence"/>
</dbReference>
<evidence type="ECO:0000313" key="7">
    <source>
        <dbReference type="EnsemblMetazoa" id="tetur31g00250.1"/>
    </source>
</evidence>
<dbReference type="GO" id="GO:0019695">
    <property type="term" value="P:choline metabolic process"/>
    <property type="evidence" value="ECO:0007669"/>
    <property type="project" value="TreeGrafter"/>
</dbReference>
<name>T1L127_TETUR</name>
<dbReference type="GO" id="GO:0005886">
    <property type="term" value="C:plasma membrane"/>
    <property type="evidence" value="ECO:0007669"/>
    <property type="project" value="TreeGrafter"/>
</dbReference>
<dbReference type="PANTHER" id="PTHR43918">
    <property type="entry name" value="ACETYLCHOLINESTERASE"/>
    <property type="match status" value="1"/>
</dbReference>
<evidence type="ECO:0000256" key="3">
    <source>
        <dbReference type="ARBA" id="ARBA00022801"/>
    </source>
</evidence>